<sequence>MKPFPEEYEFIELFESEPKILDEKVPFFYNNNIYKLSRPNGELYFEIEPGSHWTRIAWKQADQILIDLTLENVKGIEIEKRSGNEFLQLFFDEDQGLKPLIIKTKPEFSMIWGTIRE</sequence>
<keyword evidence="2" id="KW-1185">Reference proteome</keyword>
<evidence type="ECO:0000313" key="2">
    <source>
        <dbReference type="Proteomes" id="UP000609346"/>
    </source>
</evidence>
<dbReference type="EMBL" id="JACXZA010000014">
    <property type="protein sequence ID" value="MBD3922924.1"/>
    <property type="molecule type" value="Genomic_DNA"/>
</dbReference>
<gene>
    <name evidence="1" type="ORF">H8B09_29725</name>
</gene>
<name>A0ABR8N8Z2_9BACL</name>
<reference evidence="1 2" key="1">
    <citation type="submission" date="2020-09" db="EMBL/GenBank/DDBJ databases">
        <title>Paenibacillus sp. strain PR3 16S rRNA gene Genome sequencing and assembly.</title>
        <authorList>
            <person name="Kim J."/>
        </authorList>
    </citation>
    <scope>NUCLEOTIDE SEQUENCE [LARGE SCALE GENOMIC DNA]</scope>
    <source>
        <strain evidence="1 2">PR3</strain>
    </source>
</reference>
<protein>
    <submittedName>
        <fullName evidence="1">Uncharacterized protein</fullName>
    </submittedName>
</protein>
<dbReference type="Proteomes" id="UP000609346">
    <property type="component" value="Unassembled WGS sequence"/>
</dbReference>
<dbReference type="CDD" id="cd20698">
    <property type="entry name" value="CdiI_Kp-like"/>
    <property type="match status" value="1"/>
</dbReference>
<dbReference type="RefSeq" id="WP_191207214.1">
    <property type="nucleotide sequence ID" value="NZ_JACXZA010000014.1"/>
</dbReference>
<evidence type="ECO:0000313" key="1">
    <source>
        <dbReference type="EMBL" id="MBD3922924.1"/>
    </source>
</evidence>
<organism evidence="1 2">
    <name type="scientific">Paenibacillus terricola</name>
    <dbReference type="NCBI Taxonomy" id="2763503"/>
    <lineage>
        <taxon>Bacteria</taxon>
        <taxon>Bacillati</taxon>
        <taxon>Bacillota</taxon>
        <taxon>Bacilli</taxon>
        <taxon>Bacillales</taxon>
        <taxon>Paenibacillaceae</taxon>
        <taxon>Paenibacillus</taxon>
    </lineage>
</organism>
<accession>A0ABR8N8Z2</accession>
<comment type="caution">
    <text evidence="1">The sequence shown here is derived from an EMBL/GenBank/DDBJ whole genome shotgun (WGS) entry which is preliminary data.</text>
</comment>
<proteinExistence type="predicted"/>